<keyword evidence="7" id="KW-1185">Reference proteome</keyword>
<evidence type="ECO:0000256" key="3">
    <source>
        <dbReference type="ARBA" id="ARBA00023004"/>
    </source>
</evidence>
<dbReference type="SUPFAM" id="SSF46626">
    <property type="entry name" value="Cytochrome c"/>
    <property type="match status" value="1"/>
</dbReference>
<keyword evidence="2 4" id="KW-0479">Metal-binding</keyword>
<sequence length="297" mass="33093">MIRYLSFPVIFVTQFAAHASAQEPPDEALGKEAYQANCMACHQADLRLVGPSLVAIAETYPLEKEAEFIQWAKAPGKKDPKLLQMPPMSHLPDETLAAIHKFMLGEAKGKTEQKAGSQYDTYKEPVRELPYVVRAFLPDASPASVAVVLKDGISLCWDTEACRFRYAWAGDKTRLRQGHTVVNLRQKPFYRESAPALWSFAGDDEPQFHGYRLHEDGTPEFAYSFGDIEIRERISNGAEAGSFVRHFTLSKPLEKLSLNLEQDSSARVSADKGELNNHTLTLTAGDTKSFTLTISKP</sequence>
<keyword evidence="3 4" id="KW-0408">Iron</keyword>
<evidence type="ECO:0000259" key="5">
    <source>
        <dbReference type="PROSITE" id="PS51007"/>
    </source>
</evidence>
<dbReference type="Pfam" id="PF00034">
    <property type="entry name" value="Cytochrom_C"/>
    <property type="match status" value="1"/>
</dbReference>
<dbReference type="Gene3D" id="1.10.760.10">
    <property type="entry name" value="Cytochrome c-like domain"/>
    <property type="match status" value="1"/>
</dbReference>
<keyword evidence="1 4" id="KW-0349">Heme</keyword>
<protein>
    <submittedName>
        <fullName evidence="6">C-type cytochrome</fullName>
    </submittedName>
</protein>
<dbReference type="InterPro" id="IPR009056">
    <property type="entry name" value="Cyt_c-like_dom"/>
</dbReference>
<evidence type="ECO:0000256" key="2">
    <source>
        <dbReference type="ARBA" id="ARBA00022723"/>
    </source>
</evidence>
<reference evidence="7" key="1">
    <citation type="journal article" date="2019" name="Int. J. Syst. Evol. Microbiol.">
        <title>The Global Catalogue of Microorganisms (GCM) 10K type strain sequencing project: providing services to taxonomists for standard genome sequencing and annotation.</title>
        <authorList>
            <consortium name="The Broad Institute Genomics Platform"/>
            <consortium name="The Broad Institute Genome Sequencing Center for Infectious Disease"/>
            <person name="Wu L."/>
            <person name="Ma J."/>
        </authorList>
    </citation>
    <scope>NUCLEOTIDE SEQUENCE [LARGE SCALE GENOMIC DNA]</scope>
    <source>
        <strain evidence="7">CGMCC 4.7106</strain>
    </source>
</reference>
<evidence type="ECO:0000256" key="1">
    <source>
        <dbReference type="ARBA" id="ARBA00022617"/>
    </source>
</evidence>
<proteinExistence type="predicted"/>
<dbReference type="InterPro" id="IPR036909">
    <property type="entry name" value="Cyt_c-like_dom_sf"/>
</dbReference>
<gene>
    <name evidence="6" type="ORF">ACFSSA_02155</name>
</gene>
<dbReference type="EMBL" id="JBHUIT010000002">
    <property type="protein sequence ID" value="MFD2255467.1"/>
    <property type="molecule type" value="Genomic_DNA"/>
</dbReference>
<name>A0ABW5D328_9BACT</name>
<evidence type="ECO:0000313" key="6">
    <source>
        <dbReference type="EMBL" id="MFD2255467.1"/>
    </source>
</evidence>
<evidence type="ECO:0000313" key="7">
    <source>
        <dbReference type="Proteomes" id="UP001597375"/>
    </source>
</evidence>
<evidence type="ECO:0000256" key="4">
    <source>
        <dbReference type="PROSITE-ProRule" id="PRU00433"/>
    </source>
</evidence>
<dbReference type="RefSeq" id="WP_386818126.1">
    <property type="nucleotide sequence ID" value="NZ_JBHUIT010000002.1"/>
</dbReference>
<comment type="caution">
    <text evidence="6">The sequence shown here is derived from an EMBL/GenBank/DDBJ whole genome shotgun (WGS) entry which is preliminary data.</text>
</comment>
<feature type="domain" description="Cytochrome c" evidence="5">
    <location>
        <begin position="25"/>
        <end position="107"/>
    </location>
</feature>
<organism evidence="6 7">
    <name type="scientific">Luteolibacter algae</name>
    <dbReference type="NCBI Taxonomy" id="454151"/>
    <lineage>
        <taxon>Bacteria</taxon>
        <taxon>Pseudomonadati</taxon>
        <taxon>Verrucomicrobiota</taxon>
        <taxon>Verrucomicrobiia</taxon>
        <taxon>Verrucomicrobiales</taxon>
        <taxon>Verrucomicrobiaceae</taxon>
        <taxon>Luteolibacter</taxon>
    </lineage>
</organism>
<accession>A0ABW5D328</accession>
<dbReference type="PROSITE" id="PS51007">
    <property type="entry name" value="CYTC"/>
    <property type="match status" value="1"/>
</dbReference>
<dbReference type="Proteomes" id="UP001597375">
    <property type="component" value="Unassembled WGS sequence"/>
</dbReference>